<dbReference type="Proteomes" id="UP000001176">
    <property type="component" value="Chromosome"/>
</dbReference>
<proteinExistence type="predicted"/>
<accession>A9H6U0</accession>
<dbReference type="KEGG" id="gdi:GDI3604"/>
<keyword evidence="3" id="KW-1185">Reference proteome</keyword>
<sequence length="79" mass="8789">MSVQKFANRPRLSLSRPISPETARLLQESSGCAVSSPHQIHDVGKNFPDARRPRHAGRNALADYAYLHFLIPNAHTKGE</sequence>
<evidence type="ECO:0000313" key="3">
    <source>
        <dbReference type="Proteomes" id="UP000001176"/>
    </source>
</evidence>
<feature type="compositionally biased region" description="Polar residues" evidence="1">
    <location>
        <begin position="27"/>
        <end position="38"/>
    </location>
</feature>
<name>A9H6U0_GLUDA</name>
<organism evidence="2 3">
    <name type="scientific">Gluconacetobacter diazotrophicus (strain ATCC 49037 / DSM 5601 / CCUG 37298 / CIP 103539 / LMG 7603 / PAl5)</name>
    <dbReference type="NCBI Taxonomy" id="272568"/>
    <lineage>
        <taxon>Bacteria</taxon>
        <taxon>Pseudomonadati</taxon>
        <taxon>Pseudomonadota</taxon>
        <taxon>Alphaproteobacteria</taxon>
        <taxon>Acetobacterales</taxon>
        <taxon>Acetobacteraceae</taxon>
        <taxon>Gluconacetobacter</taxon>
    </lineage>
</organism>
<dbReference type="EMBL" id="AM889285">
    <property type="protein sequence ID" value="CAP57547.1"/>
    <property type="molecule type" value="Genomic_DNA"/>
</dbReference>
<evidence type="ECO:0000256" key="1">
    <source>
        <dbReference type="SAM" id="MobiDB-lite"/>
    </source>
</evidence>
<protein>
    <submittedName>
        <fullName evidence="2">Uncharacterized protein</fullName>
    </submittedName>
</protein>
<feature type="compositionally biased region" description="Basic and acidic residues" evidence="1">
    <location>
        <begin position="39"/>
        <end position="51"/>
    </location>
</feature>
<dbReference type="AlphaFoldDB" id="A9H6U0"/>
<reference evidence="2 3" key="1">
    <citation type="journal article" date="2009" name="BMC Genomics">
        <title>Complete genome sequence of the sugarcane nitrogen-fixing endophyte Gluconacetobacter diazotrophicus Pal5.</title>
        <authorList>
            <person name="Bertalan M."/>
            <person name="Albano R."/>
            <person name="Padua V."/>
            <person name="Rouws L."/>
            <person name="Rojas C."/>
            <person name="Hemerly A."/>
            <person name="Teixeira K."/>
            <person name="Schwab S."/>
            <person name="Araujo J."/>
            <person name="Oliveira A."/>
            <person name="Franca L."/>
            <person name="Magalhaes V."/>
            <person name="Alqueres S."/>
            <person name="Cardoso A."/>
            <person name="Almeida W."/>
            <person name="Loureiro M.M."/>
            <person name="Nogueira E."/>
            <person name="Cidade D."/>
            <person name="Oliveira D."/>
            <person name="Simao T."/>
            <person name="Macedo J."/>
            <person name="Valadao A."/>
            <person name="Dreschsel M."/>
            <person name="Freitas F."/>
            <person name="Vidal M."/>
            <person name="Guedes H."/>
            <person name="Rodrigues E."/>
            <person name="Meneses C."/>
            <person name="Brioso P."/>
            <person name="Pozzer L."/>
            <person name="Figueiredo D."/>
            <person name="Montano H."/>
            <person name="Junior J."/>
            <person name="Filho G."/>
            <person name="Flores V."/>
            <person name="Ferreira B."/>
            <person name="Branco A."/>
            <person name="Gonzalez P."/>
            <person name="Guillobel H."/>
            <person name="Lemos M."/>
            <person name="Seibel L."/>
            <person name="Macedo J."/>
            <person name="Alves-Ferreira M."/>
            <person name="Sachetto-Martins G."/>
            <person name="Coelho A."/>
            <person name="Santos E."/>
            <person name="Amaral G."/>
            <person name="Neves A."/>
            <person name="Pacheco A.B."/>
            <person name="Carvalho D."/>
            <person name="Lery L."/>
            <person name="Bisch P."/>
            <person name="Rossle S.C."/>
            <person name="Urmenyi T."/>
            <person name="Kruger W.V."/>
            <person name="Martins O."/>
            <person name="Baldani J.I."/>
            <person name="Ferreira P.C."/>
        </authorList>
    </citation>
    <scope>NUCLEOTIDE SEQUENCE [LARGE SCALE GENOMIC DNA]</scope>
    <source>
        <strain evidence="3">ATCC 49037 / DSM 5601 / CCUG 37298 / CIP 103539 / LMG 7603 / PAl5</strain>
    </source>
</reference>
<evidence type="ECO:0000313" key="2">
    <source>
        <dbReference type="EMBL" id="CAP57547.1"/>
    </source>
</evidence>
<feature type="region of interest" description="Disordered" evidence="1">
    <location>
        <begin position="25"/>
        <end position="52"/>
    </location>
</feature>
<gene>
    <name evidence="2" type="ordered locus">GDI3604</name>
</gene>